<reference evidence="3 4" key="1">
    <citation type="submission" date="2020-11" db="EMBL/GenBank/DDBJ databases">
        <title>A novel isolate from a Black sea contaminated sediment with potential to produce alkanes: Plantactinospora alkalitolerans sp. nov.</title>
        <authorList>
            <person name="Carro L."/>
            <person name="Veyisoglu A."/>
            <person name="Guven K."/>
            <person name="Schumann P."/>
            <person name="Klenk H.-P."/>
            <person name="Sahin N."/>
        </authorList>
    </citation>
    <scope>NUCLEOTIDE SEQUENCE [LARGE SCALE GENOMIC DNA]</scope>
    <source>
        <strain evidence="3 4">S1510</strain>
    </source>
</reference>
<keyword evidence="2" id="KW-0472">Membrane</keyword>
<name>A0ABS0GY29_9ACTN</name>
<feature type="transmembrane region" description="Helical" evidence="2">
    <location>
        <begin position="37"/>
        <end position="59"/>
    </location>
</feature>
<feature type="compositionally biased region" description="Pro residues" evidence="1">
    <location>
        <begin position="79"/>
        <end position="88"/>
    </location>
</feature>
<gene>
    <name evidence="3" type="ORF">I0C86_19460</name>
</gene>
<dbReference type="EMBL" id="JADPUN010000179">
    <property type="protein sequence ID" value="MBF9131121.1"/>
    <property type="molecule type" value="Genomic_DNA"/>
</dbReference>
<evidence type="ECO:0000313" key="3">
    <source>
        <dbReference type="EMBL" id="MBF9131121.1"/>
    </source>
</evidence>
<dbReference type="RefSeq" id="WP_196202683.1">
    <property type="nucleotide sequence ID" value="NZ_JADPUN010000179.1"/>
</dbReference>
<evidence type="ECO:0000256" key="2">
    <source>
        <dbReference type="SAM" id="Phobius"/>
    </source>
</evidence>
<evidence type="ECO:0000313" key="4">
    <source>
        <dbReference type="Proteomes" id="UP000638560"/>
    </source>
</evidence>
<accession>A0ABS0GY29</accession>
<protein>
    <submittedName>
        <fullName evidence="3">Uncharacterized protein</fullName>
    </submittedName>
</protein>
<evidence type="ECO:0000256" key="1">
    <source>
        <dbReference type="SAM" id="MobiDB-lite"/>
    </source>
</evidence>
<organism evidence="3 4">
    <name type="scientific">Plantactinospora alkalitolerans</name>
    <dbReference type="NCBI Taxonomy" id="2789879"/>
    <lineage>
        <taxon>Bacteria</taxon>
        <taxon>Bacillati</taxon>
        <taxon>Actinomycetota</taxon>
        <taxon>Actinomycetes</taxon>
        <taxon>Micromonosporales</taxon>
        <taxon>Micromonosporaceae</taxon>
        <taxon>Plantactinospora</taxon>
    </lineage>
</organism>
<keyword evidence="4" id="KW-1185">Reference proteome</keyword>
<proteinExistence type="predicted"/>
<feature type="region of interest" description="Disordered" evidence="1">
    <location>
        <begin position="77"/>
        <end position="100"/>
    </location>
</feature>
<sequence length="272" mass="29177">MPDSVFEDLYRDTEQVHWASTSEVQHRARQLARRRTLTVLATALVLLVGGGTGVLTALADSGTPNLPDVVATAPVTPTATPPVTPPNEPTITPSRPASDAESRADRAIPAAAMLQGSDVPSGFRPSGQDVDGDWTLNFLLSALCESKDPWPHPGRKIAERGQSFTNGQRSLLQRVDRYAGQDAKRALAAVRTNVNNCVARDRAEISIVGQGFAGEESLLVYSENEGLGNLLIFVRQGDLLAEIWRKDGTDRADALRLADRAAARLCVGTNVC</sequence>
<keyword evidence="2" id="KW-0812">Transmembrane</keyword>
<keyword evidence="2" id="KW-1133">Transmembrane helix</keyword>
<dbReference type="Proteomes" id="UP000638560">
    <property type="component" value="Unassembled WGS sequence"/>
</dbReference>
<comment type="caution">
    <text evidence="3">The sequence shown here is derived from an EMBL/GenBank/DDBJ whole genome shotgun (WGS) entry which is preliminary data.</text>
</comment>